<dbReference type="OrthoDB" id="10641246at2759"/>
<dbReference type="PaxDb" id="55529-EKX51487"/>
<keyword evidence="5" id="KW-1185">Reference proteome</keyword>
<sequence>MKEAFLAPDLAPLRIHLLNSIPSDDSERSNVEKSLCMVKEVLETLVEALGSHFKILDAAILNAATADEGTSSRASQHKSLTKEEQGASRLIEDNFKQYSQRLHEISSWYSQLTKRIESIDAKLCEESENLKKLNVKILQFDETVRQAQKDITTQNLKLNNLQNDYIFFEKETMPTLSMLQEHVNNLNNVLEIGHQSSPSIQVQMHNEAIESTRLKNISQSIENLTKDNHESLNQVSPVEEIINQWEVFHQSVEDRIGHAVKHHIDDLLIESLNDPGKRANTIKIIHALSDEAAYRHILTTLDLKVDKRHFQIFAAKYSEQVEALARQVMKTNSVSCRCKQNNLAASERDSRVPLLSIGLAKNTKLQGIAAGHPAPACQEALTGGAKVYANYRPRTSRS</sequence>
<feature type="compositionally biased region" description="Polar residues" evidence="2">
    <location>
        <begin position="68"/>
        <end position="78"/>
    </location>
</feature>
<reference evidence="3 5" key="1">
    <citation type="journal article" date="2012" name="Nature">
        <title>Algal genomes reveal evolutionary mosaicism and the fate of nucleomorphs.</title>
        <authorList>
            <consortium name="DOE Joint Genome Institute"/>
            <person name="Curtis B.A."/>
            <person name="Tanifuji G."/>
            <person name="Burki F."/>
            <person name="Gruber A."/>
            <person name="Irimia M."/>
            <person name="Maruyama S."/>
            <person name="Arias M.C."/>
            <person name="Ball S.G."/>
            <person name="Gile G.H."/>
            <person name="Hirakawa Y."/>
            <person name="Hopkins J.F."/>
            <person name="Kuo A."/>
            <person name="Rensing S.A."/>
            <person name="Schmutz J."/>
            <person name="Symeonidi A."/>
            <person name="Elias M."/>
            <person name="Eveleigh R.J."/>
            <person name="Herman E.K."/>
            <person name="Klute M.J."/>
            <person name="Nakayama T."/>
            <person name="Obornik M."/>
            <person name="Reyes-Prieto A."/>
            <person name="Armbrust E.V."/>
            <person name="Aves S.J."/>
            <person name="Beiko R.G."/>
            <person name="Coutinho P."/>
            <person name="Dacks J.B."/>
            <person name="Durnford D.G."/>
            <person name="Fast N.M."/>
            <person name="Green B.R."/>
            <person name="Grisdale C.J."/>
            <person name="Hempel F."/>
            <person name="Henrissat B."/>
            <person name="Hoppner M.P."/>
            <person name="Ishida K."/>
            <person name="Kim E."/>
            <person name="Koreny L."/>
            <person name="Kroth P.G."/>
            <person name="Liu Y."/>
            <person name="Malik S.B."/>
            <person name="Maier U.G."/>
            <person name="McRose D."/>
            <person name="Mock T."/>
            <person name="Neilson J.A."/>
            <person name="Onodera N.T."/>
            <person name="Poole A.M."/>
            <person name="Pritham E.J."/>
            <person name="Richards T.A."/>
            <person name="Rocap G."/>
            <person name="Roy S.W."/>
            <person name="Sarai C."/>
            <person name="Schaack S."/>
            <person name="Shirato S."/>
            <person name="Slamovits C.H."/>
            <person name="Spencer D.F."/>
            <person name="Suzuki S."/>
            <person name="Worden A.Z."/>
            <person name="Zauner S."/>
            <person name="Barry K."/>
            <person name="Bell C."/>
            <person name="Bharti A.K."/>
            <person name="Crow J.A."/>
            <person name="Grimwood J."/>
            <person name="Kramer R."/>
            <person name="Lindquist E."/>
            <person name="Lucas S."/>
            <person name="Salamov A."/>
            <person name="McFadden G.I."/>
            <person name="Lane C.E."/>
            <person name="Keeling P.J."/>
            <person name="Gray M.W."/>
            <person name="Grigoriev I.V."/>
            <person name="Archibald J.M."/>
        </authorList>
    </citation>
    <scope>NUCLEOTIDE SEQUENCE</scope>
    <source>
        <strain evidence="3 5">CCMP2712</strain>
    </source>
</reference>
<evidence type="ECO:0000313" key="4">
    <source>
        <dbReference type="EnsemblProtists" id="EKX51487"/>
    </source>
</evidence>
<evidence type="ECO:0000256" key="1">
    <source>
        <dbReference type="SAM" id="Coils"/>
    </source>
</evidence>
<protein>
    <submittedName>
        <fullName evidence="3 4">Uncharacterized protein</fullName>
    </submittedName>
</protein>
<dbReference type="RefSeq" id="XP_005838467.1">
    <property type="nucleotide sequence ID" value="XM_005838410.1"/>
</dbReference>
<proteinExistence type="predicted"/>
<evidence type="ECO:0000313" key="5">
    <source>
        <dbReference type="Proteomes" id="UP000011087"/>
    </source>
</evidence>
<reference evidence="5" key="2">
    <citation type="submission" date="2012-11" db="EMBL/GenBank/DDBJ databases">
        <authorList>
            <person name="Kuo A."/>
            <person name="Curtis B.A."/>
            <person name="Tanifuji G."/>
            <person name="Burki F."/>
            <person name="Gruber A."/>
            <person name="Irimia M."/>
            <person name="Maruyama S."/>
            <person name="Arias M.C."/>
            <person name="Ball S.G."/>
            <person name="Gile G.H."/>
            <person name="Hirakawa Y."/>
            <person name="Hopkins J.F."/>
            <person name="Rensing S.A."/>
            <person name="Schmutz J."/>
            <person name="Symeonidi A."/>
            <person name="Elias M."/>
            <person name="Eveleigh R.J."/>
            <person name="Herman E.K."/>
            <person name="Klute M.J."/>
            <person name="Nakayama T."/>
            <person name="Obornik M."/>
            <person name="Reyes-Prieto A."/>
            <person name="Armbrust E.V."/>
            <person name="Aves S.J."/>
            <person name="Beiko R.G."/>
            <person name="Coutinho P."/>
            <person name="Dacks J.B."/>
            <person name="Durnford D.G."/>
            <person name="Fast N.M."/>
            <person name="Green B.R."/>
            <person name="Grisdale C."/>
            <person name="Hempe F."/>
            <person name="Henrissat B."/>
            <person name="Hoppner M.P."/>
            <person name="Ishida K.-I."/>
            <person name="Kim E."/>
            <person name="Koreny L."/>
            <person name="Kroth P.G."/>
            <person name="Liu Y."/>
            <person name="Malik S.-B."/>
            <person name="Maier U.G."/>
            <person name="McRose D."/>
            <person name="Mock T."/>
            <person name="Neilson J.A."/>
            <person name="Onodera N.T."/>
            <person name="Poole A.M."/>
            <person name="Pritham E.J."/>
            <person name="Richards T.A."/>
            <person name="Rocap G."/>
            <person name="Roy S.W."/>
            <person name="Sarai C."/>
            <person name="Schaack S."/>
            <person name="Shirato S."/>
            <person name="Slamovits C.H."/>
            <person name="Spencer D.F."/>
            <person name="Suzuki S."/>
            <person name="Worden A.Z."/>
            <person name="Zauner S."/>
            <person name="Barry K."/>
            <person name="Bell C."/>
            <person name="Bharti A.K."/>
            <person name="Crow J.A."/>
            <person name="Grimwood J."/>
            <person name="Kramer R."/>
            <person name="Lindquist E."/>
            <person name="Lucas S."/>
            <person name="Salamov A."/>
            <person name="McFadden G.I."/>
            <person name="Lane C.E."/>
            <person name="Keeling P.J."/>
            <person name="Gray M.W."/>
            <person name="Grigoriev I.V."/>
            <person name="Archibald J.M."/>
        </authorList>
    </citation>
    <scope>NUCLEOTIDE SEQUENCE</scope>
    <source>
        <strain evidence="5">CCMP2712</strain>
    </source>
</reference>
<organism evidence="3">
    <name type="scientific">Guillardia theta (strain CCMP2712)</name>
    <name type="common">Cryptophyte</name>
    <dbReference type="NCBI Taxonomy" id="905079"/>
    <lineage>
        <taxon>Eukaryota</taxon>
        <taxon>Cryptophyceae</taxon>
        <taxon>Pyrenomonadales</taxon>
        <taxon>Geminigeraceae</taxon>
        <taxon>Guillardia</taxon>
    </lineage>
</organism>
<dbReference type="GeneID" id="17308202"/>
<reference evidence="4" key="3">
    <citation type="submission" date="2016-03" db="UniProtKB">
        <authorList>
            <consortium name="EnsemblProtists"/>
        </authorList>
    </citation>
    <scope>IDENTIFICATION</scope>
</reference>
<dbReference type="EnsemblProtists" id="EKX51487">
    <property type="protein sequence ID" value="EKX51487"/>
    <property type="gene ID" value="GUITHDRAFT_102755"/>
</dbReference>
<dbReference type="EMBL" id="JH992975">
    <property type="protein sequence ID" value="EKX51487.1"/>
    <property type="molecule type" value="Genomic_DNA"/>
</dbReference>
<keyword evidence="1" id="KW-0175">Coiled coil</keyword>
<gene>
    <name evidence="3" type="ORF">GUITHDRAFT_102755</name>
</gene>
<dbReference type="AlphaFoldDB" id="L1JSR6"/>
<evidence type="ECO:0000256" key="2">
    <source>
        <dbReference type="SAM" id="MobiDB-lite"/>
    </source>
</evidence>
<accession>L1JSR6</accession>
<feature type="coiled-coil region" evidence="1">
    <location>
        <begin position="130"/>
        <end position="164"/>
    </location>
</feature>
<evidence type="ECO:0000313" key="3">
    <source>
        <dbReference type="EMBL" id="EKX51487.1"/>
    </source>
</evidence>
<dbReference type="HOGENOM" id="CLU_693455_0_0_1"/>
<dbReference type="Proteomes" id="UP000011087">
    <property type="component" value="Unassembled WGS sequence"/>
</dbReference>
<feature type="region of interest" description="Disordered" evidence="2">
    <location>
        <begin position="67"/>
        <end position="86"/>
    </location>
</feature>
<dbReference type="KEGG" id="gtt:GUITHDRAFT_102755"/>
<name>L1JSR6_GUITC</name>